<comment type="caution">
    <text evidence="2">The sequence shown here is derived from an EMBL/GenBank/DDBJ whole genome shotgun (WGS) entry which is preliminary data.</text>
</comment>
<evidence type="ECO:0000256" key="1">
    <source>
        <dbReference type="SAM" id="Phobius"/>
    </source>
</evidence>
<feature type="transmembrane region" description="Helical" evidence="1">
    <location>
        <begin position="101"/>
        <end position="124"/>
    </location>
</feature>
<reference evidence="3" key="1">
    <citation type="journal article" date="2019" name="Int. J. Syst. Evol. Microbiol.">
        <title>The Global Catalogue of Microorganisms (GCM) 10K type strain sequencing project: providing services to taxonomists for standard genome sequencing and annotation.</title>
        <authorList>
            <consortium name="The Broad Institute Genomics Platform"/>
            <consortium name="The Broad Institute Genome Sequencing Center for Infectious Disease"/>
            <person name="Wu L."/>
            <person name="Ma J."/>
        </authorList>
    </citation>
    <scope>NUCLEOTIDE SEQUENCE [LARGE SCALE GENOMIC DNA]</scope>
    <source>
        <strain evidence="3">NBRC 106396</strain>
    </source>
</reference>
<keyword evidence="1" id="KW-1133">Transmembrane helix</keyword>
<proteinExistence type="predicted"/>
<name>A0ABW2NPL5_9BACL</name>
<dbReference type="Proteomes" id="UP001596549">
    <property type="component" value="Unassembled WGS sequence"/>
</dbReference>
<gene>
    <name evidence="2" type="ORF">ACFQPF_12995</name>
</gene>
<dbReference type="RefSeq" id="WP_379750167.1">
    <property type="nucleotide sequence ID" value="NZ_JBHTCP010000044.1"/>
</dbReference>
<protein>
    <recommendedName>
        <fullName evidence="4">MotA/TolQ/ExbB proton channel domain-containing protein</fullName>
    </recommendedName>
</protein>
<evidence type="ECO:0000313" key="3">
    <source>
        <dbReference type="Proteomes" id="UP001596549"/>
    </source>
</evidence>
<feature type="transmembrane region" description="Helical" evidence="1">
    <location>
        <begin position="49"/>
        <end position="69"/>
    </location>
</feature>
<evidence type="ECO:0000313" key="2">
    <source>
        <dbReference type="EMBL" id="MFC7372587.1"/>
    </source>
</evidence>
<accession>A0ABW2NPL5</accession>
<organism evidence="2 3">
    <name type="scientific">Fictibacillus iocasae</name>
    <dbReference type="NCBI Taxonomy" id="2715437"/>
    <lineage>
        <taxon>Bacteria</taxon>
        <taxon>Bacillati</taxon>
        <taxon>Bacillota</taxon>
        <taxon>Bacilli</taxon>
        <taxon>Bacillales</taxon>
        <taxon>Fictibacillaceae</taxon>
        <taxon>Fictibacillus</taxon>
    </lineage>
</organism>
<feature type="transmembrane region" description="Helical" evidence="1">
    <location>
        <begin position="12"/>
        <end position="37"/>
    </location>
</feature>
<keyword evidence="1" id="KW-0472">Membrane</keyword>
<keyword evidence="3" id="KW-1185">Reference proteome</keyword>
<evidence type="ECO:0008006" key="4">
    <source>
        <dbReference type="Google" id="ProtNLM"/>
    </source>
</evidence>
<keyword evidence="1" id="KW-0812">Transmembrane</keyword>
<feature type="transmembrane region" description="Helical" evidence="1">
    <location>
        <begin position="136"/>
        <end position="157"/>
    </location>
</feature>
<dbReference type="EMBL" id="JBHTCP010000044">
    <property type="protein sequence ID" value="MFC7372587.1"/>
    <property type="molecule type" value="Genomic_DNA"/>
</dbReference>
<sequence length="164" mass="17960">MLLTNKEDLKKAINYGLLLFGVFSGLGGTLMLGMLIFDDSPQNELYGQVKPIVIIALSFYIPCAIALFIRSRFNKSLVVQKLIEKGFSLLPSTQGGIRAKFSFALVTYAVFMGIAGTISLTTVLLREAQRGELDKALAPVGILALLLYGSCAIAWFIRLKIRPK</sequence>